<accession>A0ABR1YAJ9</accession>
<keyword evidence="3" id="KW-1185">Reference proteome</keyword>
<proteinExistence type="predicted"/>
<evidence type="ECO:0000313" key="3">
    <source>
        <dbReference type="Proteomes" id="UP001492380"/>
    </source>
</evidence>
<dbReference type="Proteomes" id="UP001492380">
    <property type="component" value="Unassembled WGS sequence"/>
</dbReference>
<feature type="region of interest" description="Disordered" evidence="1">
    <location>
        <begin position="26"/>
        <end position="75"/>
    </location>
</feature>
<feature type="compositionally biased region" description="Polar residues" evidence="1">
    <location>
        <begin position="129"/>
        <end position="144"/>
    </location>
</feature>
<evidence type="ECO:0000256" key="1">
    <source>
        <dbReference type="SAM" id="MobiDB-lite"/>
    </source>
</evidence>
<reference evidence="2 3" key="1">
    <citation type="submission" date="2024-04" db="EMBL/GenBank/DDBJ databases">
        <title>Phyllosticta paracitricarpa is synonymous to the EU quarantine fungus P. citricarpa based on phylogenomic analyses.</title>
        <authorList>
            <consortium name="Lawrence Berkeley National Laboratory"/>
            <person name="Van Ingen-Buijs V.A."/>
            <person name="Van Westerhoven A.C."/>
            <person name="Haridas S."/>
            <person name="Skiadas P."/>
            <person name="Martin F."/>
            <person name="Groenewald J.Z."/>
            <person name="Crous P.W."/>
            <person name="Seidl M.F."/>
        </authorList>
    </citation>
    <scope>NUCLEOTIDE SEQUENCE [LARGE SCALE GENOMIC DNA]</scope>
    <source>
        <strain evidence="2 3">CBS 123374</strain>
    </source>
</reference>
<evidence type="ECO:0000313" key="2">
    <source>
        <dbReference type="EMBL" id="KAK8223824.1"/>
    </source>
</evidence>
<sequence length="159" mass="18091">MSGIFGWLTAGLFPAPITLREPSVSQWDVAPRHRSPASSRRGFGSVGPHLQAPRPRPRQLALQQHGDRDRGRVRGRNATVRNHQASLNLQLHHLTVTIPKTRTRDSIDLELLTRALLRPQTCHFADQTSCTARRNNAPSRSQFARETRTKKKKKKRKKK</sequence>
<name>A0ABR1YAJ9_9PEZI</name>
<feature type="region of interest" description="Disordered" evidence="1">
    <location>
        <begin position="129"/>
        <end position="159"/>
    </location>
</feature>
<protein>
    <submittedName>
        <fullName evidence="2">Uncharacterized protein</fullName>
    </submittedName>
</protein>
<feature type="compositionally biased region" description="Basic residues" evidence="1">
    <location>
        <begin position="148"/>
        <end position="159"/>
    </location>
</feature>
<organism evidence="2 3">
    <name type="scientific">Phyllosticta capitalensis</name>
    <dbReference type="NCBI Taxonomy" id="121624"/>
    <lineage>
        <taxon>Eukaryota</taxon>
        <taxon>Fungi</taxon>
        <taxon>Dikarya</taxon>
        <taxon>Ascomycota</taxon>
        <taxon>Pezizomycotina</taxon>
        <taxon>Dothideomycetes</taxon>
        <taxon>Dothideomycetes incertae sedis</taxon>
        <taxon>Botryosphaeriales</taxon>
        <taxon>Phyllostictaceae</taxon>
        <taxon>Phyllosticta</taxon>
    </lineage>
</organism>
<dbReference type="EMBL" id="JBBWRZ010000013">
    <property type="protein sequence ID" value="KAK8223824.1"/>
    <property type="molecule type" value="Genomic_DNA"/>
</dbReference>
<comment type="caution">
    <text evidence="2">The sequence shown here is derived from an EMBL/GenBank/DDBJ whole genome shotgun (WGS) entry which is preliminary data.</text>
</comment>
<gene>
    <name evidence="2" type="ORF">HDK90DRAFT_105122</name>
</gene>